<keyword evidence="2" id="KW-1185">Reference proteome</keyword>
<evidence type="ECO:0000313" key="1">
    <source>
        <dbReference type="EMBL" id="RDU60992.1"/>
    </source>
</evidence>
<proteinExistence type="predicted"/>
<gene>
    <name evidence="1" type="ORF">CQA63_00325</name>
</gene>
<name>A0A3D8I757_9HELI</name>
<dbReference type="Proteomes" id="UP000256599">
    <property type="component" value="Unassembled WGS sequence"/>
</dbReference>
<accession>A0A3D8I757</accession>
<protein>
    <submittedName>
        <fullName evidence="1">Uncharacterized protein</fullName>
    </submittedName>
</protein>
<organism evidence="1 2">
    <name type="scientific">Helicobacter marmotae</name>
    <dbReference type="NCBI Taxonomy" id="152490"/>
    <lineage>
        <taxon>Bacteria</taxon>
        <taxon>Pseudomonadati</taxon>
        <taxon>Campylobacterota</taxon>
        <taxon>Epsilonproteobacteria</taxon>
        <taxon>Campylobacterales</taxon>
        <taxon>Helicobacteraceae</taxon>
        <taxon>Helicobacter</taxon>
    </lineage>
</organism>
<evidence type="ECO:0000313" key="2">
    <source>
        <dbReference type="Proteomes" id="UP000256599"/>
    </source>
</evidence>
<dbReference type="EMBL" id="NXLR01000001">
    <property type="protein sequence ID" value="RDU60992.1"/>
    <property type="molecule type" value="Genomic_DNA"/>
</dbReference>
<reference evidence="1 2" key="1">
    <citation type="submission" date="2018-04" db="EMBL/GenBank/DDBJ databases">
        <title>Novel Campyloabacter and Helicobacter Species and Strains.</title>
        <authorList>
            <person name="Mannion A.J."/>
            <person name="Shen Z."/>
            <person name="Fox J.G."/>
        </authorList>
    </citation>
    <scope>NUCLEOTIDE SEQUENCE [LARGE SCALE GENOMIC DNA]</scope>
    <source>
        <strain evidence="1 2">MIT 98-6070</strain>
    </source>
</reference>
<dbReference type="OrthoDB" id="5323664at2"/>
<comment type="caution">
    <text evidence="1">The sequence shown here is derived from an EMBL/GenBank/DDBJ whole genome shotgun (WGS) entry which is preliminary data.</text>
</comment>
<dbReference type="RefSeq" id="WP_104699269.1">
    <property type="nucleotide sequence ID" value="NZ_FZPP01000003.1"/>
</dbReference>
<dbReference type="AlphaFoldDB" id="A0A3D8I757"/>
<sequence length="123" mass="13887">MKRLATLIMLLLCVASSEELRLYESNDSIQKVQIEENHNTQRSKANAQVSKNFSLKFDAFANEGYSEAELEMGHAQLNEIDAPMSRYGAGLELNYAIGDNARIKLEVFASNTLEFNRQRQGVK</sequence>